<dbReference type="AlphaFoldDB" id="A0A9P4H0M2"/>
<feature type="compositionally biased region" description="Polar residues" evidence="1">
    <location>
        <begin position="33"/>
        <end position="45"/>
    </location>
</feature>
<evidence type="ECO:0000256" key="1">
    <source>
        <dbReference type="SAM" id="MobiDB-lite"/>
    </source>
</evidence>
<gene>
    <name evidence="2" type="ORF">EK21DRAFT_117136</name>
</gene>
<protein>
    <submittedName>
        <fullName evidence="2">Uncharacterized protein</fullName>
    </submittedName>
</protein>
<reference evidence="2" key="1">
    <citation type="journal article" date="2020" name="Stud. Mycol.">
        <title>101 Dothideomycetes genomes: a test case for predicting lifestyles and emergence of pathogens.</title>
        <authorList>
            <person name="Haridas S."/>
            <person name="Albert R."/>
            <person name="Binder M."/>
            <person name="Bloem J."/>
            <person name="Labutti K."/>
            <person name="Salamov A."/>
            <person name="Andreopoulos B."/>
            <person name="Baker S."/>
            <person name="Barry K."/>
            <person name="Bills G."/>
            <person name="Bluhm B."/>
            <person name="Cannon C."/>
            <person name="Castanera R."/>
            <person name="Culley D."/>
            <person name="Daum C."/>
            <person name="Ezra D."/>
            <person name="Gonzalez J."/>
            <person name="Henrissat B."/>
            <person name="Kuo A."/>
            <person name="Liang C."/>
            <person name="Lipzen A."/>
            <person name="Lutzoni F."/>
            <person name="Magnuson J."/>
            <person name="Mondo S."/>
            <person name="Nolan M."/>
            <person name="Ohm R."/>
            <person name="Pangilinan J."/>
            <person name="Park H.-J."/>
            <person name="Ramirez L."/>
            <person name="Alfaro M."/>
            <person name="Sun H."/>
            <person name="Tritt A."/>
            <person name="Yoshinaga Y."/>
            <person name="Zwiers L.-H."/>
            <person name="Turgeon B."/>
            <person name="Goodwin S."/>
            <person name="Spatafora J."/>
            <person name="Crous P."/>
            <person name="Grigoriev I."/>
        </authorList>
    </citation>
    <scope>NUCLEOTIDE SEQUENCE</scope>
    <source>
        <strain evidence="2">CBS 110217</strain>
    </source>
</reference>
<evidence type="ECO:0000313" key="2">
    <source>
        <dbReference type="EMBL" id="KAF2025069.1"/>
    </source>
</evidence>
<feature type="compositionally biased region" description="Low complexity" evidence="1">
    <location>
        <begin position="8"/>
        <end position="17"/>
    </location>
</feature>
<organism evidence="2 3">
    <name type="scientific">Setomelanomma holmii</name>
    <dbReference type="NCBI Taxonomy" id="210430"/>
    <lineage>
        <taxon>Eukaryota</taxon>
        <taxon>Fungi</taxon>
        <taxon>Dikarya</taxon>
        <taxon>Ascomycota</taxon>
        <taxon>Pezizomycotina</taxon>
        <taxon>Dothideomycetes</taxon>
        <taxon>Pleosporomycetidae</taxon>
        <taxon>Pleosporales</taxon>
        <taxon>Pleosporineae</taxon>
        <taxon>Phaeosphaeriaceae</taxon>
        <taxon>Setomelanomma</taxon>
    </lineage>
</organism>
<sequence length="153" mass="17111">MAKPQVFTTSTTQPTWTNPFRNLSSKPLFPITAPTQSSPQPNNTKFVPWRPLPSPFGPVKRNDPGLLAEQPASKKPKVTTQEQKINDELFRTAQTPNFGGIQPVGTKTGQIPLSNVERWRLRGWRWEEAVFGMHDVDSGDTVSPKGTRFVSKL</sequence>
<dbReference type="EMBL" id="ML978275">
    <property type="protein sequence ID" value="KAF2025069.1"/>
    <property type="molecule type" value="Genomic_DNA"/>
</dbReference>
<evidence type="ECO:0000313" key="3">
    <source>
        <dbReference type="Proteomes" id="UP000799777"/>
    </source>
</evidence>
<keyword evidence="3" id="KW-1185">Reference proteome</keyword>
<feature type="region of interest" description="Disordered" evidence="1">
    <location>
        <begin position="1"/>
        <end position="81"/>
    </location>
</feature>
<name>A0A9P4H0M2_9PLEO</name>
<comment type="caution">
    <text evidence="2">The sequence shown here is derived from an EMBL/GenBank/DDBJ whole genome shotgun (WGS) entry which is preliminary data.</text>
</comment>
<accession>A0A9P4H0M2</accession>
<dbReference type="Proteomes" id="UP000799777">
    <property type="component" value="Unassembled WGS sequence"/>
</dbReference>
<proteinExistence type="predicted"/>